<dbReference type="SUPFAM" id="SSF53067">
    <property type="entry name" value="Actin-like ATPase domain"/>
    <property type="match status" value="2"/>
</dbReference>
<dbReference type="InterPro" id="IPR043129">
    <property type="entry name" value="ATPase_NBD"/>
</dbReference>
<dbReference type="Pfam" id="PF00012">
    <property type="entry name" value="HSP70"/>
    <property type="match status" value="1"/>
</dbReference>
<dbReference type="PRINTS" id="PR00301">
    <property type="entry name" value="HEATSHOCK70"/>
</dbReference>
<dbReference type="Gene3D" id="3.30.420.40">
    <property type="match status" value="2"/>
</dbReference>
<dbReference type="CDD" id="cd11732">
    <property type="entry name" value="ASKHA_NBD_HSP70_HSP105-110-like"/>
    <property type="match status" value="1"/>
</dbReference>
<feature type="region of interest" description="Disordered" evidence="4">
    <location>
        <begin position="719"/>
        <end position="757"/>
    </location>
</feature>
<evidence type="ECO:0000256" key="4">
    <source>
        <dbReference type="SAM" id="MobiDB-lite"/>
    </source>
</evidence>
<feature type="compositionally biased region" description="Basic and acidic residues" evidence="4">
    <location>
        <begin position="729"/>
        <end position="757"/>
    </location>
</feature>
<keyword evidence="1" id="KW-0547">Nucleotide-binding</keyword>
<dbReference type="FunFam" id="3.90.640.10:FF:000004">
    <property type="entry name" value="Heat shock 70 kDa protein 4"/>
    <property type="match status" value="1"/>
</dbReference>
<protein>
    <submittedName>
        <fullName evidence="5">Uncharacterized protein</fullName>
    </submittedName>
</protein>
<comment type="caution">
    <text evidence="5">The sequence shown here is derived from an EMBL/GenBank/DDBJ whole genome shotgun (WGS) entry which is preliminary data.</text>
</comment>
<evidence type="ECO:0000256" key="1">
    <source>
        <dbReference type="ARBA" id="ARBA00022741"/>
    </source>
</evidence>
<dbReference type="InterPro" id="IPR029047">
    <property type="entry name" value="HSP70_peptide-bd_sf"/>
</dbReference>
<keyword evidence="2" id="KW-0067">ATP-binding</keyword>
<name>A0AAU9IEX0_9CILI</name>
<dbReference type="PANTHER" id="PTHR45639">
    <property type="entry name" value="HSC70CB, ISOFORM G-RELATED"/>
    <property type="match status" value="1"/>
</dbReference>
<feature type="coiled-coil region" evidence="3">
    <location>
        <begin position="485"/>
        <end position="514"/>
    </location>
</feature>
<dbReference type="Gene3D" id="3.90.640.10">
    <property type="entry name" value="Actin, Chain A, domain 4"/>
    <property type="match status" value="1"/>
</dbReference>
<keyword evidence="6" id="KW-1185">Reference proteome</keyword>
<dbReference type="Gene3D" id="2.60.34.10">
    <property type="entry name" value="Substrate Binding Domain Of DNAk, Chain A, domain 1"/>
    <property type="match status" value="1"/>
</dbReference>
<dbReference type="PANTHER" id="PTHR45639:SF4">
    <property type="entry name" value="HSC70CB, ISOFORM G"/>
    <property type="match status" value="1"/>
</dbReference>
<dbReference type="GO" id="GO:0005829">
    <property type="term" value="C:cytosol"/>
    <property type="evidence" value="ECO:0007669"/>
    <property type="project" value="TreeGrafter"/>
</dbReference>
<proteinExistence type="predicted"/>
<evidence type="ECO:0000256" key="2">
    <source>
        <dbReference type="ARBA" id="ARBA00022840"/>
    </source>
</evidence>
<evidence type="ECO:0000313" key="5">
    <source>
        <dbReference type="EMBL" id="CAG9313505.1"/>
    </source>
</evidence>
<dbReference type="InterPro" id="IPR018181">
    <property type="entry name" value="Heat_shock_70_CS"/>
</dbReference>
<dbReference type="EMBL" id="CAJZBQ010000011">
    <property type="protein sequence ID" value="CAG9313505.1"/>
    <property type="molecule type" value="Genomic_DNA"/>
</dbReference>
<dbReference type="FunFam" id="1.20.1270.10:FF:000002">
    <property type="entry name" value="Heat shock 70 kDa protein 4"/>
    <property type="match status" value="1"/>
</dbReference>
<evidence type="ECO:0000256" key="3">
    <source>
        <dbReference type="SAM" id="Coils"/>
    </source>
</evidence>
<sequence length="757" mass="85347">MSAAAIGIDLGSHNVVISIVKGGGVEILTNDLSNRSTPAVVGFGDNQRFIGESGLSKLMTNFRNTVLFPTRFLGLNSSCQNLHNESKWLTNKLVTLEEGKIAHEVRYLGENMTFTSERVVAMLLSGMKSLCQRAGLNANDVVISVPCYFTETERRALLDAVSISGLTCAKIMNDNTASALSYGLFRSSEFTEEPRTVALTDMGHSKFTVSIVQFTKDKLQVLAHISDKNLGGRDFDWKIMEFFANGFEKKHGINLLNNQKAKCKIAVAVEKLRKMLSAGPEAVLNLEYIAEDLDLNGIMKREEFESLVEEYLQRIENLCRQALEKAGVANVHSVEILGGGTRMPCVQRAIAKAFNVESVSKTLNPEEAIARGCAVQSAMLSPLFKVKEFSIQDIVTVPISIKTTSIDMEVEVEPQLLFPEKNVFPTTKILKLQKNQPFKMSLFYSQPPLEGLGCDVAEFGILCPSGSEKDIKVYIKMNGHGVINLEKAELIEEIVEEEKKAENSEENKEEAKKKKYKRTELQVTRFLKGLQAEELKTYISEEQRMAGEDRIAQETSEKRNEVEAYVYEARSKLSSSLRDYVTPDQLQPILSFLEETESWVYNEGSSATKNLYLDRLEKLKERIEPIIRRYNMYSSYPQLTADLQEALQWSKEQAQSTSEFHSHIPQEERERILVKHAEITNWLQAALTQIAGYLKYQDPEISTEEFVKRTIQIREITAQIMNKPKPAPPKKDEPKPADEKEVKADEEVKTSEDMELD</sequence>
<dbReference type="PROSITE" id="PS01036">
    <property type="entry name" value="HSP70_3"/>
    <property type="match status" value="1"/>
</dbReference>
<dbReference type="InterPro" id="IPR013126">
    <property type="entry name" value="Hsp_70_fam"/>
</dbReference>
<reference evidence="5" key="1">
    <citation type="submission" date="2021-09" db="EMBL/GenBank/DDBJ databases">
        <authorList>
            <consortium name="AG Swart"/>
            <person name="Singh M."/>
            <person name="Singh A."/>
            <person name="Seah K."/>
            <person name="Emmerich C."/>
        </authorList>
    </citation>
    <scope>NUCLEOTIDE SEQUENCE</scope>
    <source>
        <strain evidence="5">ATCC30299</strain>
    </source>
</reference>
<gene>
    <name evidence="5" type="ORF">BSTOLATCC_MIC9321</name>
</gene>
<dbReference type="AlphaFoldDB" id="A0AAU9IEX0"/>
<dbReference type="InterPro" id="IPR029048">
    <property type="entry name" value="HSP70_C_sf"/>
</dbReference>
<accession>A0AAU9IEX0</accession>
<organism evidence="5 6">
    <name type="scientific">Blepharisma stoltei</name>
    <dbReference type="NCBI Taxonomy" id="1481888"/>
    <lineage>
        <taxon>Eukaryota</taxon>
        <taxon>Sar</taxon>
        <taxon>Alveolata</taxon>
        <taxon>Ciliophora</taxon>
        <taxon>Postciliodesmatophora</taxon>
        <taxon>Heterotrichea</taxon>
        <taxon>Heterotrichida</taxon>
        <taxon>Blepharismidae</taxon>
        <taxon>Blepharisma</taxon>
    </lineage>
</organism>
<keyword evidence="3" id="KW-0175">Coiled coil</keyword>
<dbReference type="GO" id="GO:0005634">
    <property type="term" value="C:nucleus"/>
    <property type="evidence" value="ECO:0007669"/>
    <property type="project" value="TreeGrafter"/>
</dbReference>
<dbReference type="SUPFAM" id="SSF100920">
    <property type="entry name" value="Heat shock protein 70kD (HSP70), peptide-binding domain"/>
    <property type="match status" value="1"/>
</dbReference>
<dbReference type="GO" id="GO:0005524">
    <property type="term" value="F:ATP binding"/>
    <property type="evidence" value="ECO:0007669"/>
    <property type="project" value="UniProtKB-KW"/>
</dbReference>
<dbReference type="SUPFAM" id="SSF100934">
    <property type="entry name" value="Heat shock protein 70kD (HSP70), C-terminal subdomain"/>
    <property type="match status" value="2"/>
</dbReference>
<evidence type="ECO:0000313" key="6">
    <source>
        <dbReference type="Proteomes" id="UP001162131"/>
    </source>
</evidence>
<dbReference type="Proteomes" id="UP001162131">
    <property type="component" value="Unassembled WGS sequence"/>
</dbReference>
<dbReference type="Gene3D" id="1.20.1270.10">
    <property type="match status" value="1"/>
</dbReference>
<dbReference type="Gene3D" id="3.30.30.30">
    <property type="match status" value="1"/>
</dbReference>
<dbReference type="GO" id="GO:0140662">
    <property type="term" value="F:ATP-dependent protein folding chaperone"/>
    <property type="evidence" value="ECO:0007669"/>
    <property type="project" value="InterPro"/>
</dbReference>